<evidence type="ECO:0000256" key="1">
    <source>
        <dbReference type="ARBA" id="ARBA00006607"/>
    </source>
</evidence>
<dbReference type="Pfam" id="PF00118">
    <property type="entry name" value="Cpn60_TCP1"/>
    <property type="match status" value="1"/>
</dbReference>
<name>A0A7S4DER9_9EUKA</name>
<proteinExistence type="inferred from homology"/>
<dbReference type="InterPro" id="IPR027413">
    <property type="entry name" value="GROEL-like_equatorial_sf"/>
</dbReference>
<organism evidence="3">
    <name type="scientific">Lotharella globosa</name>
    <dbReference type="NCBI Taxonomy" id="91324"/>
    <lineage>
        <taxon>Eukaryota</taxon>
        <taxon>Sar</taxon>
        <taxon>Rhizaria</taxon>
        <taxon>Cercozoa</taxon>
        <taxon>Chlorarachniophyceae</taxon>
        <taxon>Lotharella</taxon>
    </lineage>
</organism>
<evidence type="ECO:0000313" key="3">
    <source>
        <dbReference type="EMBL" id="CAE0645011.1"/>
    </source>
</evidence>
<protein>
    <recommendedName>
        <fullName evidence="4">CCT-eta</fullName>
    </recommendedName>
</protein>
<evidence type="ECO:0000256" key="2">
    <source>
        <dbReference type="ARBA" id="ARBA00023186"/>
    </source>
</evidence>
<sequence>MSESLKDLAKTIKDDEERQGILLVAKALVQPLIQIASNAGYNGEFILEQVKQTQKEKGGVQWGFDARTGKIVDLYDSDIIDSARAVRCAIENSLSVARSFLTISGVVRDRIRVKAGL</sequence>
<dbReference type="GO" id="GO:0140662">
    <property type="term" value="F:ATP-dependent protein folding chaperone"/>
    <property type="evidence" value="ECO:0007669"/>
    <property type="project" value="InterPro"/>
</dbReference>
<dbReference type="SUPFAM" id="SSF48592">
    <property type="entry name" value="GroEL equatorial domain-like"/>
    <property type="match status" value="1"/>
</dbReference>
<dbReference type="GO" id="GO:0005524">
    <property type="term" value="F:ATP binding"/>
    <property type="evidence" value="ECO:0007669"/>
    <property type="project" value="InterPro"/>
</dbReference>
<comment type="similarity">
    <text evidence="1">Belongs to the chaperonin (HSP60) family.</text>
</comment>
<dbReference type="GO" id="GO:0042026">
    <property type="term" value="P:protein refolding"/>
    <property type="evidence" value="ECO:0007669"/>
    <property type="project" value="InterPro"/>
</dbReference>
<keyword evidence="2" id="KW-0143">Chaperone</keyword>
<dbReference type="EMBL" id="HBIV01001452">
    <property type="protein sequence ID" value="CAE0645011.1"/>
    <property type="molecule type" value="Transcribed_RNA"/>
</dbReference>
<dbReference type="PANTHER" id="PTHR45633">
    <property type="entry name" value="60 KDA HEAT SHOCK PROTEIN, MITOCHONDRIAL"/>
    <property type="match status" value="1"/>
</dbReference>
<reference evidence="3" key="1">
    <citation type="submission" date="2021-01" db="EMBL/GenBank/DDBJ databases">
        <authorList>
            <person name="Corre E."/>
            <person name="Pelletier E."/>
            <person name="Niang G."/>
            <person name="Scheremetjew M."/>
            <person name="Finn R."/>
            <person name="Kale V."/>
            <person name="Holt S."/>
            <person name="Cochrane G."/>
            <person name="Meng A."/>
            <person name="Brown T."/>
            <person name="Cohen L."/>
        </authorList>
    </citation>
    <scope>NUCLEOTIDE SEQUENCE</scope>
    <source>
        <strain evidence="3">CCCM811</strain>
    </source>
</reference>
<gene>
    <name evidence="3" type="ORF">LGLO00237_LOCUS1006</name>
</gene>
<dbReference type="Gene3D" id="1.10.560.10">
    <property type="entry name" value="GroEL-like equatorial domain"/>
    <property type="match status" value="1"/>
</dbReference>
<dbReference type="InterPro" id="IPR002423">
    <property type="entry name" value="Cpn60/GroEL/TCP-1"/>
</dbReference>
<evidence type="ECO:0008006" key="4">
    <source>
        <dbReference type="Google" id="ProtNLM"/>
    </source>
</evidence>
<dbReference type="InterPro" id="IPR001844">
    <property type="entry name" value="Cpn60/GroEL"/>
</dbReference>
<accession>A0A7S4DER9</accession>
<dbReference type="AlphaFoldDB" id="A0A7S4DER9"/>